<dbReference type="Proteomes" id="UP000049023">
    <property type="component" value="Unassembled WGS sequence"/>
</dbReference>
<reference evidence="1 2" key="1">
    <citation type="submission" date="2015-03" db="EMBL/GenBank/DDBJ databases">
        <authorList>
            <consortium name="Pathogen Informatics"/>
        </authorList>
    </citation>
    <scope>NUCLEOTIDE SEQUENCE [LARGE SCALE GENOMIC DNA]</scope>
    <source>
        <strain evidence="1 2">Bir 187</strain>
    </source>
</reference>
<evidence type="ECO:0000313" key="1">
    <source>
        <dbReference type="EMBL" id="CKS40001.1"/>
    </source>
</evidence>
<name>A0A654ZI14_MYCTX</name>
<protein>
    <submittedName>
        <fullName evidence="1">Uncharacterized protein</fullName>
    </submittedName>
</protein>
<proteinExistence type="predicted"/>
<accession>A0A654ZI14</accession>
<sequence length="231" mass="24817">MNGGGVGVDRRDIARTTIRARPGDAQASTLPDGEPVHPIMGSQHHTIRVNHHTTANPDALTQKSLGVPGRYEADVVAIRLVGDRQAAAGRLGTDLPLRRVADRERGVAQLLRSEHGKHIRLILVPVDGAAQPPTRQPGVVAGGHRIETQRHSPGGQSSELDLLIAPHARVRSFPAGIRRHEVVDHVLFELLCEIPNIKRDSEHIGDAARVCSVLFGTTAPRAGAQRAGRGR</sequence>
<evidence type="ECO:0000313" key="2">
    <source>
        <dbReference type="Proteomes" id="UP000049023"/>
    </source>
</evidence>
<dbReference type="EMBL" id="CNFU01000726">
    <property type="protein sequence ID" value="CKS40001.1"/>
    <property type="molecule type" value="Genomic_DNA"/>
</dbReference>
<organism evidence="1 2">
    <name type="scientific">Mycobacterium tuberculosis</name>
    <dbReference type="NCBI Taxonomy" id="1773"/>
    <lineage>
        <taxon>Bacteria</taxon>
        <taxon>Bacillati</taxon>
        <taxon>Actinomycetota</taxon>
        <taxon>Actinomycetes</taxon>
        <taxon>Mycobacteriales</taxon>
        <taxon>Mycobacteriaceae</taxon>
        <taxon>Mycobacterium</taxon>
        <taxon>Mycobacterium tuberculosis complex</taxon>
    </lineage>
</organism>
<gene>
    <name evidence="1" type="ORF">ERS027661_03023</name>
</gene>
<dbReference type="AlphaFoldDB" id="A0A654ZI14"/>